<comment type="caution">
    <text evidence="2">The sequence shown here is derived from an EMBL/GenBank/DDBJ whole genome shotgun (WGS) entry which is preliminary data.</text>
</comment>
<keyword evidence="3" id="KW-1185">Reference proteome</keyword>
<proteinExistence type="predicted"/>
<name>A0ABQ9WVQ2_9EUKA</name>
<evidence type="ECO:0000256" key="1">
    <source>
        <dbReference type="SAM" id="MobiDB-lite"/>
    </source>
</evidence>
<evidence type="ECO:0000313" key="2">
    <source>
        <dbReference type="EMBL" id="KAK2943577.1"/>
    </source>
</evidence>
<evidence type="ECO:0000313" key="3">
    <source>
        <dbReference type="Proteomes" id="UP001281761"/>
    </source>
</evidence>
<dbReference type="EMBL" id="JARBJD010000338">
    <property type="protein sequence ID" value="KAK2943577.1"/>
    <property type="molecule type" value="Genomic_DNA"/>
</dbReference>
<protein>
    <submittedName>
        <fullName evidence="2">Uncharacterized protein</fullName>
    </submittedName>
</protein>
<reference evidence="2 3" key="1">
    <citation type="journal article" date="2022" name="bioRxiv">
        <title>Genomics of Preaxostyla Flagellates Illuminates Evolutionary Transitions and the Path Towards Mitochondrial Loss.</title>
        <authorList>
            <person name="Novak L.V.F."/>
            <person name="Treitli S.C."/>
            <person name="Pyrih J."/>
            <person name="Halakuc P."/>
            <person name="Pipaliya S.V."/>
            <person name="Vacek V."/>
            <person name="Brzon O."/>
            <person name="Soukal P."/>
            <person name="Eme L."/>
            <person name="Dacks J.B."/>
            <person name="Karnkowska A."/>
            <person name="Elias M."/>
            <person name="Hampl V."/>
        </authorList>
    </citation>
    <scope>NUCLEOTIDE SEQUENCE [LARGE SCALE GENOMIC DNA]</scope>
    <source>
        <strain evidence="2">NAU3</strain>
        <tissue evidence="2">Gut</tissue>
    </source>
</reference>
<feature type="region of interest" description="Disordered" evidence="1">
    <location>
        <begin position="38"/>
        <end position="85"/>
    </location>
</feature>
<sequence>MEQKVCATAADDRRVQFEERSEGDEGLKINQEERVVERHSTRGGWTGGGRSVVDGGEELRRGRVIDERNERGDMSMWRGSERGDGSGALILNGNSDTATLTLIRCRFLRCVSPSNKEGGAILPQKGKLAIVVSSFDSCSAGSGGAIATDTYN</sequence>
<dbReference type="Proteomes" id="UP001281761">
    <property type="component" value="Unassembled WGS sequence"/>
</dbReference>
<organism evidence="2 3">
    <name type="scientific">Blattamonas nauphoetae</name>
    <dbReference type="NCBI Taxonomy" id="2049346"/>
    <lineage>
        <taxon>Eukaryota</taxon>
        <taxon>Metamonada</taxon>
        <taxon>Preaxostyla</taxon>
        <taxon>Oxymonadida</taxon>
        <taxon>Blattamonas</taxon>
    </lineage>
</organism>
<accession>A0ABQ9WVQ2</accession>
<gene>
    <name evidence="2" type="ORF">BLNAU_21508</name>
</gene>
<feature type="compositionally biased region" description="Basic and acidic residues" evidence="1">
    <location>
        <begin position="57"/>
        <end position="84"/>
    </location>
</feature>